<dbReference type="Gene3D" id="3.40.50.150">
    <property type="entry name" value="Vaccinia Virus protein VP39"/>
    <property type="match status" value="1"/>
</dbReference>
<evidence type="ECO:0000259" key="1">
    <source>
        <dbReference type="Pfam" id="PF08241"/>
    </source>
</evidence>
<dbReference type="SUPFAM" id="SSF53335">
    <property type="entry name" value="S-adenosyl-L-methionine-dependent methyltransferases"/>
    <property type="match status" value="1"/>
</dbReference>
<reference evidence="3" key="1">
    <citation type="journal article" date="2019" name="Int. J. Syst. Evol. Microbiol.">
        <title>The Global Catalogue of Microorganisms (GCM) 10K type strain sequencing project: providing services to taxonomists for standard genome sequencing and annotation.</title>
        <authorList>
            <consortium name="The Broad Institute Genomics Platform"/>
            <consortium name="The Broad Institute Genome Sequencing Center for Infectious Disease"/>
            <person name="Wu L."/>
            <person name="Ma J."/>
        </authorList>
    </citation>
    <scope>NUCLEOTIDE SEQUENCE [LARGE SCALE GENOMIC DNA]</scope>
    <source>
        <strain evidence="3">CGMCC 1.19062</strain>
    </source>
</reference>
<feature type="domain" description="Methyltransferase type 11" evidence="1">
    <location>
        <begin position="62"/>
        <end position="108"/>
    </location>
</feature>
<keyword evidence="2" id="KW-0808">Transferase</keyword>
<name>A0ABW5DKE1_9PROT</name>
<dbReference type="Pfam" id="PF08241">
    <property type="entry name" value="Methyltransf_11"/>
    <property type="match status" value="1"/>
</dbReference>
<dbReference type="Proteomes" id="UP001597295">
    <property type="component" value="Unassembled WGS sequence"/>
</dbReference>
<keyword evidence="3" id="KW-1185">Reference proteome</keyword>
<keyword evidence="2" id="KW-0489">Methyltransferase</keyword>
<sequence length="201" mass="23149">MLRLLQILERIAADKSQIRILDLGGTLRYWSLLPPDTLERLDLSITLVNLPGSVPLASRPRFHLIEGDACNLIDHPDASFDLVHSNSVIEHVGDWARMQAFAGEVHRLAPHYFIQTPDWAFPVEPHFMTPFFHWLPRNARMQLVQRAALGHMRRARSATEAAQIIDDARLLSYRQMSILFPHARIERERFLGWPKSLIAIH</sequence>
<dbReference type="CDD" id="cd02440">
    <property type="entry name" value="AdoMet_MTases"/>
    <property type="match status" value="1"/>
</dbReference>
<dbReference type="GO" id="GO:0032259">
    <property type="term" value="P:methylation"/>
    <property type="evidence" value="ECO:0007669"/>
    <property type="project" value="UniProtKB-KW"/>
</dbReference>
<gene>
    <name evidence="2" type="ORF">ACFSM5_01650</name>
</gene>
<accession>A0ABW5DKE1</accession>
<dbReference type="GO" id="GO:0008168">
    <property type="term" value="F:methyltransferase activity"/>
    <property type="evidence" value="ECO:0007669"/>
    <property type="project" value="UniProtKB-KW"/>
</dbReference>
<evidence type="ECO:0000313" key="2">
    <source>
        <dbReference type="EMBL" id="MFD2261572.1"/>
    </source>
</evidence>
<evidence type="ECO:0000313" key="3">
    <source>
        <dbReference type="Proteomes" id="UP001597295"/>
    </source>
</evidence>
<protein>
    <submittedName>
        <fullName evidence="2">Methyltransferase domain-containing protein</fullName>
    </submittedName>
</protein>
<proteinExistence type="predicted"/>
<dbReference type="InterPro" id="IPR013216">
    <property type="entry name" value="Methyltransf_11"/>
</dbReference>
<dbReference type="EMBL" id="JBHUIP010000001">
    <property type="protein sequence ID" value="MFD2261572.1"/>
    <property type="molecule type" value="Genomic_DNA"/>
</dbReference>
<dbReference type="InterPro" id="IPR029063">
    <property type="entry name" value="SAM-dependent_MTases_sf"/>
</dbReference>
<dbReference type="RefSeq" id="WP_379874477.1">
    <property type="nucleotide sequence ID" value="NZ_JBHUIP010000001.1"/>
</dbReference>
<comment type="caution">
    <text evidence="2">The sequence shown here is derived from an EMBL/GenBank/DDBJ whole genome shotgun (WGS) entry which is preliminary data.</text>
</comment>
<organism evidence="2 3">
    <name type="scientific">Lacibacterium aquatile</name>
    <dbReference type="NCBI Taxonomy" id="1168082"/>
    <lineage>
        <taxon>Bacteria</taxon>
        <taxon>Pseudomonadati</taxon>
        <taxon>Pseudomonadota</taxon>
        <taxon>Alphaproteobacteria</taxon>
        <taxon>Rhodospirillales</taxon>
        <taxon>Rhodospirillaceae</taxon>
    </lineage>
</organism>